<dbReference type="Gene3D" id="1.10.3720.10">
    <property type="entry name" value="MetI-like"/>
    <property type="match status" value="1"/>
</dbReference>
<feature type="transmembrane region" description="Helical" evidence="7">
    <location>
        <begin position="280"/>
        <end position="300"/>
    </location>
</feature>
<dbReference type="PANTHER" id="PTHR30193:SF37">
    <property type="entry name" value="INNER MEMBRANE ABC TRANSPORTER PERMEASE PROTEIN YCJO"/>
    <property type="match status" value="1"/>
</dbReference>
<dbReference type="Pfam" id="PF00528">
    <property type="entry name" value="BPD_transp_1"/>
    <property type="match status" value="1"/>
</dbReference>
<dbReference type="CDD" id="cd06261">
    <property type="entry name" value="TM_PBP2"/>
    <property type="match status" value="1"/>
</dbReference>
<evidence type="ECO:0000259" key="8">
    <source>
        <dbReference type="PROSITE" id="PS50928"/>
    </source>
</evidence>
<accession>A0A1L7RNQ3</accession>
<name>A0A1L7RNQ3_9ACTO</name>
<evidence type="ECO:0000256" key="1">
    <source>
        <dbReference type="ARBA" id="ARBA00004651"/>
    </source>
</evidence>
<dbReference type="EMBL" id="LK995488">
    <property type="protein sequence ID" value="CED90934.1"/>
    <property type="molecule type" value="Genomic_DNA"/>
</dbReference>
<evidence type="ECO:0000256" key="7">
    <source>
        <dbReference type="RuleBase" id="RU363032"/>
    </source>
</evidence>
<comment type="subcellular location">
    <subcellularLocation>
        <location evidence="1 7">Cell membrane</location>
        <topology evidence="1 7">Multi-pass membrane protein</topology>
    </subcellularLocation>
</comment>
<dbReference type="SUPFAM" id="SSF161098">
    <property type="entry name" value="MetI-like"/>
    <property type="match status" value="1"/>
</dbReference>
<evidence type="ECO:0000313" key="9">
    <source>
        <dbReference type="EMBL" id="CED90934.1"/>
    </source>
</evidence>
<evidence type="ECO:0000256" key="3">
    <source>
        <dbReference type="ARBA" id="ARBA00022475"/>
    </source>
</evidence>
<protein>
    <submittedName>
        <fullName evidence="9">Multiple sugar-binding transport system permease protein MsmF</fullName>
    </submittedName>
</protein>
<keyword evidence="2 7" id="KW-0813">Transport</keyword>
<evidence type="ECO:0000256" key="2">
    <source>
        <dbReference type="ARBA" id="ARBA00022448"/>
    </source>
</evidence>
<dbReference type="GO" id="GO:0005886">
    <property type="term" value="C:plasma membrane"/>
    <property type="evidence" value="ECO:0007669"/>
    <property type="project" value="UniProtKB-SubCell"/>
</dbReference>
<dbReference type="AlphaFoldDB" id="A0A1L7RNQ3"/>
<feature type="transmembrane region" description="Helical" evidence="7">
    <location>
        <begin position="220"/>
        <end position="239"/>
    </location>
</feature>
<dbReference type="PANTHER" id="PTHR30193">
    <property type="entry name" value="ABC TRANSPORTER PERMEASE PROTEIN"/>
    <property type="match status" value="1"/>
</dbReference>
<reference evidence="9" key="1">
    <citation type="submission" date="2014-07" db="EMBL/GenBank/DDBJ databases">
        <authorList>
            <person name="Zhang J.E."/>
            <person name="Yang H."/>
            <person name="Guo J."/>
            <person name="Deng Z."/>
            <person name="Luo H."/>
            <person name="Luo M."/>
            <person name="Zhao B."/>
        </authorList>
    </citation>
    <scope>NUCLEOTIDE SEQUENCE</scope>
    <source>
        <strain evidence="9">AM4</strain>
    </source>
</reference>
<evidence type="ECO:0000256" key="6">
    <source>
        <dbReference type="ARBA" id="ARBA00023136"/>
    </source>
</evidence>
<evidence type="ECO:0000256" key="4">
    <source>
        <dbReference type="ARBA" id="ARBA00022692"/>
    </source>
</evidence>
<evidence type="ECO:0000256" key="5">
    <source>
        <dbReference type="ARBA" id="ARBA00022989"/>
    </source>
</evidence>
<dbReference type="InterPro" id="IPR051393">
    <property type="entry name" value="ABC_transporter_permease"/>
</dbReference>
<dbReference type="RefSeq" id="WP_244671534.1">
    <property type="nucleotide sequence ID" value="NZ_LK995488.1"/>
</dbReference>
<feature type="transmembrane region" description="Helical" evidence="7">
    <location>
        <begin position="127"/>
        <end position="148"/>
    </location>
</feature>
<feature type="transmembrane region" description="Helical" evidence="7">
    <location>
        <begin position="32"/>
        <end position="60"/>
    </location>
</feature>
<dbReference type="InterPro" id="IPR035906">
    <property type="entry name" value="MetI-like_sf"/>
</dbReference>
<proteinExistence type="inferred from homology"/>
<dbReference type="PROSITE" id="PS50928">
    <property type="entry name" value="ABC_TM1"/>
    <property type="match status" value="1"/>
</dbReference>
<keyword evidence="6 7" id="KW-0472">Membrane</keyword>
<sequence length="311" mass="34586">MTTQTATAPRAGDPQAVSHKIRDNKAKKVDPAFIWMLVPAALVFTVLLTIPLLTGVFYTFTNFKGYGDWHFVGLTNYKNLFSDDIIWGSYLFTFKYSIVASILTNIIALGLALILNSKMKARTFFRGVFFVPYILPVLVVSYIFSYLFTNNLPQIGQALGWEWLSTSLLANENLAWLAIVVVGVWQAVAYNTIIYLAGLQTVPDEIYEASAIDGAGPVRRLWSMTLPLIIPYLGINMVLSFKNFLGVFDQIVALTSGGPGTATQSISYLIFKNGFQGGEYAYQTANGVIYFLIVVLLSFAQLRFTQSQERV</sequence>
<keyword evidence="3" id="KW-1003">Cell membrane</keyword>
<keyword evidence="4 7" id="KW-0812">Transmembrane</keyword>
<feature type="transmembrane region" description="Helical" evidence="7">
    <location>
        <begin position="174"/>
        <end position="199"/>
    </location>
</feature>
<feature type="domain" description="ABC transmembrane type-1" evidence="8">
    <location>
        <begin position="90"/>
        <end position="301"/>
    </location>
</feature>
<gene>
    <name evidence="9" type="ORF">AAM4_1102</name>
</gene>
<comment type="similarity">
    <text evidence="7">Belongs to the binding-protein-dependent transport system permease family.</text>
</comment>
<dbReference type="GO" id="GO:0055085">
    <property type="term" value="P:transmembrane transport"/>
    <property type="evidence" value="ECO:0007669"/>
    <property type="project" value="InterPro"/>
</dbReference>
<keyword evidence="5 7" id="KW-1133">Transmembrane helix</keyword>
<dbReference type="InterPro" id="IPR000515">
    <property type="entry name" value="MetI-like"/>
</dbReference>
<organism evidence="9">
    <name type="scientific">Actinomyces succiniciruminis</name>
    <dbReference type="NCBI Taxonomy" id="1522002"/>
    <lineage>
        <taxon>Bacteria</taxon>
        <taxon>Bacillati</taxon>
        <taxon>Actinomycetota</taxon>
        <taxon>Actinomycetes</taxon>
        <taxon>Actinomycetales</taxon>
        <taxon>Actinomycetaceae</taxon>
        <taxon>Actinomyces</taxon>
    </lineage>
</organism>
<feature type="transmembrane region" description="Helical" evidence="7">
    <location>
        <begin position="96"/>
        <end position="115"/>
    </location>
</feature>